<name>C1G8J2_PARBD</name>
<protein>
    <submittedName>
        <fullName evidence="1">Uncharacterized protein</fullName>
    </submittedName>
</protein>
<organism evidence="1 2">
    <name type="scientific">Paracoccidioides brasiliensis (strain Pb18)</name>
    <dbReference type="NCBI Taxonomy" id="502780"/>
    <lineage>
        <taxon>Eukaryota</taxon>
        <taxon>Fungi</taxon>
        <taxon>Dikarya</taxon>
        <taxon>Ascomycota</taxon>
        <taxon>Pezizomycotina</taxon>
        <taxon>Eurotiomycetes</taxon>
        <taxon>Eurotiomycetidae</taxon>
        <taxon>Onygenales</taxon>
        <taxon>Ajellomycetaceae</taxon>
        <taxon>Paracoccidioides</taxon>
    </lineage>
</organism>
<reference evidence="1 2" key="1">
    <citation type="journal article" date="2011" name="PLoS Genet.">
        <title>Comparative genomic analysis of human fungal pathogens causing paracoccidioidomycosis.</title>
        <authorList>
            <person name="Desjardins C.A."/>
            <person name="Champion M.D."/>
            <person name="Holder J.W."/>
            <person name="Muszewska A."/>
            <person name="Goldberg J."/>
            <person name="Bailao A.M."/>
            <person name="Brigido M.M."/>
            <person name="Ferreira M.E."/>
            <person name="Garcia A.M."/>
            <person name="Grynberg M."/>
            <person name="Gujja S."/>
            <person name="Heiman D.I."/>
            <person name="Henn M.R."/>
            <person name="Kodira C.D."/>
            <person name="Leon-Narvaez H."/>
            <person name="Longo L.V."/>
            <person name="Ma L.J."/>
            <person name="Malavazi I."/>
            <person name="Matsuo A.L."/>
            <person name="Morais F.V."/>
            <person name="Pereira M."/>
            <person name="Rodriguez-Brito S."/>
            <person name="Sakthikumar S."/>
            <person name="Salem-Izacc S.M."/>
            <person name="Sykes S.M."/>
            <person name="Teixeira M.M."/>
            <person name="Vallejo M.C."/>
            <person name="Walter M.E."/>
            <person name="Yandava C."/>
            <person name="Young S."/>
            <person name="Zeng Q."/>
            <person name="Zucker J."/>
            <person name="Felipe M.S."/>
            <person name="Goldman G.H."/>
            <person name="Haas B.J."/>
            <person name="McEwen J.G."/>
            <person name="Nino-Vega G."/>
            <person name="Puccia R."/>
            <person name="San-Blas G."/>
            <person name="Soares C.M."/>
            <person name="Birren B.W."/>
            <person name="Cuomo C.A."/>
        </authorList>
    </citation>
    <scope>NUCLEOTIDE SEQUENCE [LARGE SCALE GENOMIC DNA]</scope>
    <source>
        <strain evidence="1 2">Pb18</strain>
    </source>
</reference>
<evidence type="ECO:0000313" key="1">
    <source>
        <dbReference type="EMBL" id="EEH47494.2"/>
    </source>
</evidence>
<dbReference type="KEGG" id="pbn:PADG_03578"/>
<dbReference type="VEuPathDB" id="FungiDB:PADG_03578"/>
<evidence type="ECO:0000313" key="2">
    <source>
        <dbReference type="Proteomes" id="UP000001628"/>
    </source>
</evidence>
<accession>C1G8J2</accession>
<sequence length="87" mass="8962">MEMGKDSSAALMIQGGVDAFKTVGYPIWCHTNTSPGNTAAEELEQKDGAIPSQANSKVHRSAEGTAFGLERCGAGTPVADGPLAELI</sequence>
<gene>
    <name evidence="1" type="ORF">PADG_03578</name>
</gene>
<proteinExistence type="predicted"/>
<dbReference type="EMBL" id="KN275960">
    <property type="protein sequence ID" value="EEH47494.2"/>
    <property type="molecule type" value="Genomic_DNA"/>
</dbReference>
<dbReference type="RefSeq" id="XP_010759100.1">
    <property type="nucleotide sequence ID" value="XM_010760798.1"/>
</dbReference>
<dbReference type="AlphaFoldDB" id="C1G8J2"/>
<dbReference type="InParanoid" id="C1G8J2"/>
<dbReference type="HOGENOM" id="CLU_2483970_0_0_1"/>
<keyword evidence="2" id="KW-1185">Reference proteome</keyword>
<dbReference type="Proteomes" id="UP000001628">
    <property type="component" value="Unassembled WGS sequence"/>
</dbReference>
<dbReference type="GeneID" id="22582865"/>